<proteinExistence type="predicted"/>
<organism evidence="3 4">
    <name type="scientific">Moniliophthora roreri</name>
    <name type="common">Frosty pod rot fungus</name>
    <name type="synonym">Monilia roreri</name>
    <dbReference type="NCBI Taxonomy" id="221103"/>
    <lineage>
        <taxon>Eukaryota</taxon>
        <taxon>Fungi</taxon>
        <taxon>Dikarya</taxon>
        <taxon>Basidiomycota</taxon>
        <taxon>Agaricomycotina</taxon>
        <taxon>Agaricomycetes</taxon>
        <taxon>Agaricomycetidae</taxon>
        <taxon>Agaricales</taxon>
        <taxon>Marasmiineae</taxon>
        <taxon>Marasmiaceae</taxon>
        <taxon>Moniliophthora</taxon>
    </lineage>
</organism>
<dbReference type="AlphaFoldDB" id="A0A0W0G4D8"/>
<evidence type="ECO:0000256" key="1">
    <source>
        <dbReference type="SAM" id="MobiDB-lite"/>
    </source>
</evidence>
<protein>
    <submittedName>
        <fullName evidence="3">Uncharacterized protein</fullName>
    </submittedName>
</protein>
<feature type="region of interest" description="Disordered" evidence="1">
    <location>
        <begin position="1"/>
        <end position="55"/>
    </location>
</feature>
<accession>A0A0W0G4D8</accession>
<evidence type="ECO:0000256" key="2">
    <source>
        <dbReference type="SAM" id="Phobius"/>
    </source>
</evidence>
<sequence length="182" mass="20096">MSYTMNSSSPALEASSSLTLPQAAVTQPERSSTPSTSSSLGYNFDFSTSTESRHDRQISAEVDLELGLPDEPLPSYEEPPEYTSKNQDPATLAMYLFKFGFLFPPFWILGAWILFTPLHAPDADQSTPNGWLPEKTEAERAAIISTLRKAELKWAWRCLFALLTVSAFAIAAGITIWAVLRS</sequence>
<dbReference type="Proteomes" id="UP000054988">
    <property type="component" value="Unassembled WGS sequence"/>
</dbReference>
<name>A0A0W0G4D8_MONRR</name>
<feature type="compositionally biased region" description="Low complexity" evidence="1">
    <location>
        <begin position="7"/>
        <end position="21"/>
    </location>
</feature>
<feature type="transmembrane region" description="Helical" evidence="2">
    <location>
        <begin position="154"/>
        <end position="180"/>
    </location>
</feature>
<reference evidence="3 4" key="1">
    <citation type="submission" date="2015-12" db="EMBL/GenBank/DDBJ databases">
        <title>Draft genome sequence of Moniliophthora roreri, the causal agent of frosty pod rot of cacao.</title>
        <authorList>
            <person name="Aime M.C."/>
            <person name="Diaz-Valderrama J.R."/>
            <person name="Kijpornyongpan T."/>
            <person name="Phillips-Mora W."/>
        </authorList>
    </citation>
    <scope>NUCLEOTIDE SEQUENCE [LARGE SCALE GENOMIC DNA]</scope>
    <source>
        <strain evidence="3 4">MCA 2952</strain>
    </source>
</reference>
<keyword evidence="2" id="KW-0472">Membrane</keyword>
<feature type="transmembrane region" description="Helical" evidence="2">
    <location>
        <begin position="95"/>
        <end position="115"/>
    </location>
</feature>
<keyword evidence="2" id="KW-0812">Transmembrane</keyword>
<evidence type="ECO:0000313" key="3">
    <source>
        <dbReference type="EMBL" id="KTB43438.1"/>
    </source>
</evidence>
<gene>
    <name evidence="3" type="ORF">WG66_3987</name>
</gene>
<dbReference type="eggNOG" id="ENOG502SU7X">
    <property type="taxonomic scope" value="Eukaryota"/>
</dbReference>
<dbReference type="EMBL" id="LATX01001170">
    <property type="protein sequence ID" value="KTB43438.1"/>
    <property type="molecule type" value="Genomic_DNA"/>
</dbReference>
<keyword evidence="2" id="KW-1133">Transmembrane helix</keyword>
<comment type="caution">
    <text evidence="3">The sequence shown here is derived from an EMBL/GenBank/DDBJ whole genome shotgun (WGS) entry which is preliminary data.</text>
</comment>
<evidence type="ECO:0000313" key="4">
    <source>
        <dbReference type="Proteomes" id="UP000054988"/>
    </source>
</evidence>